<gene>
    <name evidence="2" type="ORF">NCTC11189_00619</name>
</gene>
<dbReference type="RefSeq" id="WP_143952133.1">
    <property type="nucleotide sequence ID" value="NZ_CABEHV010000004.1"/>
</dbReference>
<dbReference type="EMBL" id="CABEHV010000004">
    <property type="protein sequence ID" value="VTS25179.1"/>
    <property type="molecule type" value="Genomic_DNA"/>
</dbReference>
<dbReference type="AlphaFoldDB" id="A0A4U9YFR4"/>
<dbReference type="Proteomes" id="UP000387692">
    <property type="component" value="Unassembled WGS sequence"/>
</dbReference>
<evidence type="ECO:0000256" key="1">
    <source>
        <dbReference type="SAM" id="Phobius"/>
    </source>
</evidence>
<evidence type="ECO:0000313" key="3">
    <source>
        <dbReference type="Proteomes" id="UP000387692"/>
    </source>
</evidence>
<feature type="transmembrane region" description="Helical" evidence="1">
    <location>
        <begin position="6"/>
        <end position="24"/>
    </location>
</feature>
<keyword evidence="1" id="KW-1133">Transmembrane helix</keyword>
<reference evidence="2 3" key="1">
    <citation type="submission" date="2019-05" db="EMBL/GenBank/DDBJ databases">
        <authorList>
            <consortium name="Pathogen Informatics"/>
        </authorList>
    </citation>
    <scope>NUCLEOTIDE SEQUENCE [LARGE SCALE GENOMIC DNA]</scope>
    <source>
        <strain evidence="2 3">NCTC11189</strain>
    </source>
</reference>
<accession>A0A4U9YFR4</accession>
<keyword evidence="1" id="KW-0812">Transmembrane</keyword>
<keyword evidence="1" id="KW-0472">Membrane</keyword>
<evidence type="ECO:0000313" key="2">
    <source>
        <dbReference type="EMBL" id="VTS25179.1"/>
    </source>
</evidence>
<protein>
    <submittedName>
        <fullName evidence="2">Uncharacterized protein</fullName>
    </submittedName>
</protein>
<proteinExistence type="predicted"/>
<organism evidence="2 3">
    <name type="scientific">Streptococcus mitis</name>
    <dbReference type="NCBI Taxonomy" id="28037"/>
    <lineage>
        <taxon>Bacteria</taxon>
        <taxon>Bacillati</taxon>
        <taxon>Bacillota</taxon>
        <taxon>Bacilli</taxon>
        <taxon>Lactobacillales</taxon>
        <taxon>Streptococcaceae</taxon>
        <taxon>Streptococcus</taxon>
        <taxon>Streptococcus mitis group</taxon>
    </lineage>
</organism>
<name>A0A4U9YFR4_STRMT</name>
<sequence length="131" mass="15284">MDINTVITSIITSGIIGVFISEYYQRKTLIKKMKRDFVIEFFSCRFMLKDDHKGDTTELNKTLGKIPIIFSDNKKVIECYDNLFTDNSNKTLLRLIKAMCKDKNVNIDISSWDDDMIMRVLSVTKEENKQL</sequence>